<dbReference type="Proteomes" id="UP000248857">
    <property type="component" value="Unassembled WGS sequence"/>
</dbReference>
<gene>
    <name evidence="2" type="ORF">C1752_00023</name>
</gene>
<comment type="caution">
    <text evidence="2">The sequence shown here is derived from an EMBL/GenBank/DDBJ whole genome shotgun (WGS) entry which is preliminary data.</text>
</comment>
<feature type="region of interest" description="Disordered" evidence="1">
    <location>
        <begin position="38"/>
        <end position="67"/>
    </location>
</feature>
<dbReference type="OrthoDB" id="513121at2"/>
<dbReference type="EMBL" id="PQWO01000001">
    <property type="protein sequence ID" value="PZD75324.1"/>
    <property type="molecule type" value="Genomic_DNA"/>
</dbReference>
<proteinExistence type="predicted"/>
<sequence length="195" mass="21074">MNNLLSKIAVIFSFIALAGSGFAVSRVSQLELSLPSASVSSSVVPDSPPEDSPTAQETDPDESSRNGQSIQLGQFSQVALDGQARVEITAAKRLETAEGSADNMIVLELRYRRLVDTVVGNGYIHLGKAQARNPDTREIYRPIANDKKTAPFFAKTLPTDAWADAFVWLQVPKEIDTVDVVLDKTPVFKGVPISS</sequence>
<dbReference type="RefSeq" id="WP_110984018.1">
    <property type="nucleotide sequence ID" value="NZ_CAWNWM010000001.1"/>
</dbReference>
<evidence type="ECO:0000313" key="3">
    <source>
        <dbReference type="Proteomes" id="UP000248857"/>
    </source>
</evidence>
<organism evidence="2 3">
    <name type="scientific">Acaryochloris thomasi RCC1774</name>
    <dbReference type="NCBI Taxonomy" id="1764569"/>
    <lineage>
        <taxon>Bacteria</taxon>
        <taxon>Bacillati</taxon>
        <taxon>Cyanobacteriota</taxon>
        <taxon>Cyanophyceae</taxon>
        <taxon>Acaryochloridales</taxon>
        <taxon>Acaryochloridaceae</taxon>
        <taxon>Acaryochloris</taxon>
        <taxon>Acaryochloris thomasi</taxon>
    </lineage>
</organism>
<protein>
    <submittedName>
        <fullName evidence="2">Uncharacterized protein</fullName>
    </submittedName>
</protein>
<reference evidence="2 3" key="1">
    <citation type="journal article" date="2018" name="Sci. Rep.">
        <title>A novel species of the marine cyanobacterium Acaryochloris with a unique pigment content and lifestyle.</title>
        <authorList>
            <person name="Partensky F."/>
            <person name="Six C."/>
            <person name="Ratin M."/>
            <person name="Garczarek L."/>
            <person name="Vaulot D."/>
            <person name="Probert I."/>
            <person name="Calteau A."/>
            <person name="Gourvil P."/>
            <person name="Marie D."/>
            <person name="Grebert T."/>
            <person name="Bouchier C."/>
            <person name="Le Panse S."/>
            <person name="Gachenot M."/>
            <person name="Rodriguez F."/>
            <person name="Garrido J.L."/>
        </authorList>
    </citation>
    <scope>NUCLEOTIDE SEQUENCE [LARGE SCALE GENOMIC DNA]</scope>
    <source>
        <strain evidence="2 3">RCC1774</strain>
    </source>
</reference>
<dbReference type="AlphaFoldDB" id="A0A2W1K1K2"/>
<evidence type="ECO:0000313" key="2">
    <source>
        <dbReference type="EMBL" id="PZD75324.1"/>
    </source>
</evidence>
<keyword evidence="3" id="KW-1185">Reference proteome</keyword>
<evidence type="ECO:0000256" key="1">
    <source>
        <dbReference type="SAM" id="MobiDB-lite"/>
    </source>
</evidence>
<accession>A0A2W1K1K2</accession>
<name>A0A2W1K1K2_9CYAN</name>